<dbReference type="EMBL" id="KL142376">
    <property type="protein sequence ID" value="KDR77728.1"/>
    <property type="molecule type" value="Genomic_DNA"/>
</dbReference>
<organism evidence="1 2">
    <name type="scientific">Galerina marginata (strain CBS 339.88)</name>
    <dbReference type="NCBI Taxonomy" id="685588"/>
    <lineage>
        <taxon>Eukaryota</taxon>
        <taxon>Fungi</taxon>
        <taxon>Dikarya</taxon>
        <taxon>Basidiomycota</taxon>
        <taxon>Agaricomycotina</taxon>
        <taxon>Agaricomycetes</taxon>
        <taxon>Agaricomycetidae</taxon>
        <taxon>Agaricales</taxon>
        <taxon>Agaricineae</taxon>
        <taxon>Strophariaceae</taxon>
        <taxon>Galerina</taxon>
    </lineage>
</organism>
<dbReference type="AlphaFoldDB" id="A0A067TFG6"/>
<proteinExistence type="predicted"/>
<name>A0A067TFG6_GALM3</name>
<accession>A0A067TFG6</accession>
<dbReference type="Proteomes" id="UP000027222">
    <property type="component" value="Unassembled WGS sequence"/>
</dbReference>
<protein>
    <submittedName>
        <fullName evidence="1">Uncharacterized protein</fullName>
    </submittedName>
</protein>
<gene>
    <name evidence="1" type="ORF">GALMADRAFT_411782</name>
</gene>
<sequence>MAPTVMIARVFWESASGVNSPPSTFRVSTLQFQGHQSRSQGRGELVTSVGLTIV</sequence>
<keyword evidence="2" id="KW-1185">Reference proteome</keyword>
<reference evidence="2" key="1">
    <citation type="journal article" date="2014" name="Proc. Natl. Acad. Sci. U.S.A.">
        <title>Extensive sampling of basidiomycete genomes demonstrates inadequacy of the white-rot/brown-rot paradigm for wood decay fungi.</title>
        <authorList>
            <person name="Riley R."/>
            <person name="Salamov A.A."/>
            <person name="Brown D.W."/>
            <person name="Nagy L.G."/>
            <person name="Floudas D."/>
            <person name="Held B.W."/>
            <person name="Levasseur A."/>
            <person name="Lombard V."/>
            <person name="Morin E."/>
            <person name="Otillar R."/>
            <person name="Lindquist E.A."/>
            <person name="Sun H."/>
            <person name="LaButti K.M."/>
            <person name="Schmutz J."/>
            <person name="Jabbour D."/>
            <person name="Luo H."/>
            <person name="Baker S.E."/>
            <person name="Pisabarro A.G."/>
            <person name="Walton J.D."/>
            <person name="Blanchette R.A."/>
            <person name="Henrissat B."/>
            <person name="Martin F."/>
            <person name="Cullen D."/>
            <person name="Hibbett D.S."/>
            <person name="Grigoriev I.V."/>
        </authorList>
    </citation>
    <scope>NUCLEOTIDE SEQUENCE [LARGE SCALE GENOMIC DNA]</scope>
    <source>
        <strain evidence="2">CBS 339.88</strain>
    </source>
</reference>
<evidence type="ECO:0000313" key="1">
    <source>
        <dbReference type="EMBL" id="KDR77728.1"/>
    </source>
</evidence>
<evidence type="ECO:0000313" key="2">
    <source>
        <dbReference type="Proteomes" id="UP000027222"/>
    </source>
</evidence>
<dbReference type="HOGENOM" id="CLU_3050446_0_0_1"/>